<evidence type="ECO:0000313" key="5">
    <source>
        <dbReference type="Proteomes" id="UP001183390"/>
    </source>
</evidence>
<dbReference type="RefSeq" id="WP_311509789.1">
    <property type="nucleotide sequence ID" value="NZ_JAVREP010000001.1"/>
</dbReference>
<dbReference type="InterPro" id="IPR002347">
    <property type="entry name" value="SDR_fam"/>
</dbReference>
<dbReference type="InterPro" id="IPR036291">
    <property type="entry name" value="NAD(P)-bd_dom_sf"/>
</dbReference>
<evidence type="ECO:0000256" key="2">
    <source>
        <dbReference type="RuleBase" id="RU000363"/>
    </source>
</evidence>
<dbReference type="PANTHER" id="PTHR43313">
    <property type="entry name" value="SHORT-CHAIN DEHYDROGENASE/REDUCTASE FAMILY 9C"/>
    <property type="match status" value="1"/>
</dbReference>
<comment type="similarity">
    <text evidence="1 2">Belongs to the short-chain dehydrogenases/reductases (SDR) family.</text>
</comment>
<keyword evidence="5" id="KW-1185">Reference proteome</keyword>
<evidence type="ECO:0000256" key="1">
    <source>
        <dbReference type="ARBA" id="ARBA00006484"/>
    </source>
</evidence>
<dbReference type="PRINTS" id="PR00080">
    <property type="entry name" value="SDRFAMILY"/>
</dbReference>
<dbReference type="EMBL" id="JAVREP010000001">
    <property type="protein sequence ID" value="MDT0326998.1"/>
    <property type="molecule type" value="Genomic_DNA"/>
</dbReference>
<accession>A0ABU2M348</accession>
<dbReference type="InterPro" id="IPR020904">
    <property type="entry name" value="Sc_DH/Rdtase_CS"/>
</dbReference>
<dbReference type="PANTHER" id="PTHR43313:SF1">
    <property type="entry name" value="3BETA-HYDROXYSTEROID DEHYDROGENASE DHS-16"/>
    <property type="match status" value="1"/>
</dbReference>
<evidence type="ECO:0000313" key="4">
    <source>
        <dbReference type="EMBL" id="MDT0326998.1"/>
    </source>
</evidence>
<dbReference type="InterPro" id="IPR057326">
    <property type="entry name" value="KR_dom"/>
</dbReference>
<dbReference type="Proteomes" id="UP001183390">
    <property type="component" value="Unassembled WGS sequence"/>
</dbReference>
<reference evidence="5" key="1">
    <citation type="submission" date="2023-07" db="EMBL/GenBank/DDBJ databases">
        <title>30 novel species of actinomycetes from the DSMZ collection.</title>
        <authorList>
            <person name="Nouioui I."/>
        </authorList>
    </citation>
    <scope>NUCLEOTIDE SEQUENCE [LARGE SCALE GENOMIC DNA]</scope>
    <source>
        <strain evidence="5">DSM 44743</strain>
    </source>
</reference>
<comment type="caution">
    <text evidence="4">The sequence shown here is derived from an EMBL/GenBank/DDBJ whole genome shotgun (WGS) entry which is preliminary data.</text>
</comment>
<organism evidence="4 5">
    <name type="scientific">Nocardiopsis lambiniae</name>
    <dbReference type="NCBI Taxonomy" id="3075539"/>
    <lineage>
        <taxon>Bacteria</taxon>
        <taxon>Bacillati</taxon>
        <taxon>Actinomycetota</taxon>
        <taxon>Actinomycetes</taxon>
        <taxon>Streptosporangiales</taxon>
        <taxon>Nocardiopsidaceae</taxon>
        <taxon>Nocardiopsis</taxon>
    </lineage>
</organism>
<dbReference type="SUPFAM" id="SSF51735">
    <property type="entry name" value="NAD(P)-binding Rossmann-fold domains"/>
    <property type="match status" value="1"/>
</dbReference>
<evidence type="ECO:0000259" key="3">
    <source>
        <dbReference type="SMART" id="SM00822"/>
    </source>
</evidence>
<sequence length="286" mass="30549">MNENASGQLVVVTGSSTGIGLATASRLAAAGFHVLAGVRRQADAERVSGPRIEPVILDVTDEQHLARLRERVENDPSGRPLRAVVNNAGIAINAPVEALSLADWRRQFEVTVFGQVAVIQALLPSLLSSRGRVVNIGSVGSRVAMPSFGAYSGAKYAMDAVSDALRREVASLGVKVVIVTPGAVKTSLTERGLEEADRVAATMTEQQRSRYGPLMRAYRETVQGWARDGAEPAAVAAVVETAITAGRPRTRYTVGRDAGFMVPVSRLVPDRVLDQMVLGQMKLPRR</sequence>
<feature type="domain" description="Ketoreductase" evidence="3">
    <location>
        <begin position="8"/>
        <end position="187"/>
    </location>
</feature>
<dbReference type="PROSITE" id="PS00061">
    <property type="entry name" value="ADH_SHORT"/>
    <property type="match status" value="1"/>
</dbReference>
<dbReference type="Pfam" id="PF00106">
    <property type="entry name" value="adh_short"/>
    <property type="match status" value="1"/>
</dbReference>
<dbReference type="Gene3D" id="3.40.50.720">
    <property type="entry name" value="NAD(P)-binding Rossmann-like Domain"/>
    <property type="match status" value="1"/>
</dbReference>
<dbReference type="PRINTS" id="PR00081">
    <property type="entry name" value="GDHRDH"/>
</dbReference>
<protein>
    <submittedName>
        <fullName evidence="4">SDR family NAD(P)-dependent oxidoreductase</fullName>
    </submittedName>
</protein>
<proteinExistence type="inferred from homology"/>
<dbReference type="SMART" id="SM00822">
    <property type="entry name" value="PKS_KR"/>
    <property type="match status" value="1"/>
</dbReference>
<gene>
    <name evidence="4" type="ORF">RM479_01085</name>
</gene>
<name>A0ABU2M348_9ACTN</name>